<evidence type="ECO:0000313" key="2">
    <source>
        <dbReference type="EMBL" id="ELP30354.1"/>
    </source>
</evidence>
<keyword evidence="1" id="KW-1133">Transmembrane helix</keyword>
<keyword evidence="1" id="KW-0472">Membrane</keyword>
<name>L7C831_RHOBT</name>
<feature type="transmembrane region" description="Helical" evidence="1">
    <location>
        <begin position="12"/>
        <end position="36"/>
    </location>
</feature>
<protein>
    <submittedName>
        <fullName evidence="2">Uncharacterized protein</fullName>
    </submittedName>
</protein>
<dbReference type="Proteomes" id="UP000010959">
    <property type="component" value="Unassembled WGS sequence"/>
</dbReference>
<organism evidence="2 3">
    <name type="scientific">Rhodopirellula baltica SWK14</name>
    <dbReference type="NCBI Taxonomy" id="993516"/>
    <lineage>
        <taxon>Bacteria</taxon>
        <taxon>Pseudomonadati</taxon>
        <taxon>Planctomycetota</taxon>
        <taxon>Planctomycetia</taxon>
        <taxon>Pirellulales</taxon>
        <taxon>Pirellulaceae</taxon>
        <taxon>Rhodopirellula</taxon>
    </lineage>
</organism>
<gene>
    <name evidence="2" type="ORF">RBSWK_05616</name>
</gene>
<keyword evidence="1" id="KW-0812">Transmembrane</keyword>
<evidence type="ECO:0000256" key="1">
    <source>
        <dbReference type="SAM" id="Phobius"/>
    </source>
</evidence>
<comment type="caution">
    <text evidence="2">The sequence shown here is derived from an EMBL/GenBank/DDBJ whole genome shotgun (WGS) entry which is preliminary data.</text>
</comment>
<accession>L7C831</accession>
<dbReference type="EMBL" id="AMWG01000158">
    <property type="protein sequence ID" value="ELP30354.1"/>
    <property type="molecule type" value="Genomic_DNA"/>
</dbReference>
<dbReference type="AlphaFoldDB" id="L7C831"/>
<dbReference type="PATRIC" id="fig|993516.3.peg.6007"/>
<reference evidence="2 3" key="1">
    <citation type="journal article" date="2013" name="Mar. Genomics">
        <title>Expression of sulfatases in Rhodopirellula baltica and the diversity of sulfatases in the genus Rhodopirellula.</title>
        <authorList>
            <person name="Wegner C.E."/>
            <person name="Richter-Heitmann T."/>
            <person name="Klindworth A."/>
            <person name="Klockow C."/>
            <person name="Richter M."/>
            <person name="Achstetter T."/>
            <person name="Glockner F.O."/>
            <person name="Harder J."/>
        </authorList>
    </citation>
    <scope>NUCLEOTIDE SEQUENCE [LARGE SCALE GENOMIC DNA]</scope>
    <source>
        <strain evidence="2 3">SWK14</strain>
    </source>
</reference>
<sequence>MNPQMKYQPRRGLSIMEVIFAIGVLMIGLLGIASVLPVATSDAKGALELDESLAKVENQIAVARSRVPSGDSDVLIPNNEKNSAGTLPIYSSSRLRTTIPEGGNSSASSYFGNPNYSGVICIDPWFLASADNRTDITLTDNDRNGYDRTLFPCYRPQYDPRGLPNDAIANTDMGLTYSPPRFARVAVDTNNGFAQPVNLNARETFRQRDGLPLFQPKDSTLAPGLLVRSVPTPTTSNPMARSIQQVSTTSRLSAITLMWPAAVNSHLYDVSVVVSESRNTLMNPSAVNPLRRFNLEPFGSTVAVGDPVDQRIASQETYEDEILGIVTRAQLPLSAGGGEFTFRFAGSVRPRVDRGDYMLLMRNHAPATLPDTSTLPAAMPVIPKFGWVKIRDIIAGPTLLPTGGVNNGPVFEVSVSVTGTDWVFHPCQIGARPVTASSTPGPIAPFGRLSTNLPPNGSQPYAYDSADGLEEFATFVVLMPNVISIQQSQVSL</sequence>
<evidence type="ECO:0000313" key="3">
    <source>
        <dbReference type="Proteomes" id="UP000010959"/>
    </source>
</evidence>
<proteinExistence type="predicted"/>